<gene>
    <name evidence="1" type="ORF">DAPK24_023020</name>
</gene>
<evidence type="ECO:0000313" key="1">
    <source>
        <dbReference type="EMBL" id="GMM45727.1"/>
    </source>
</evidence>
<accession>A0AAV5R408</accession>
<organism evidence="1 2">
    <name type="scientific">Pichia kluyveri</name>
    <name type="common">Yeast</name>
    <dbReference type="NCBI Taxonomy" id="36015"/>
    <lineage>
        <taxon>Eukaryota</taxon>
        <taxon>Fungi</taxon>
        <taxon>Dikarya</taxon>
        <taxon>Ascomycota</taxon>
        <taxon>Saccharomycotina</taxon>
        <taxon>Pichiomycetes</taxon>
        <taxon>Pichiales</taxon>
        <taxon>Pichiaceae</taxon>
        <taxon>Pichia</taxon>
    </lineage>
</organism>
<dbReference type="Gene3D" id="3.40.50.1240">
    <property type="entry name" value="Phosphoglycerate mutase-like"/>
    <property type="match status" value="1"/>
</dbReference>
<dbReference type="GO" id="GO:0016791">
    <property type="term" value="F:phosphatase activity"/>
    <property type="evidence" value="ECO:0007669"/>
    <property type="project" value="TreeGrafter"/>
</dbReference>
<keyword evidence="2" id="KW-1185">Reference proteome</keyword>
<reference evidence="1 2" key="1">
    <citation type="journal article" date="2023" name="Elife">
        <title>Identification of key yeast species and microbe-microbe interactions impacting larval growth of Drosophila in the wild.</title>
        <authorList>
            <person name="Mure A."/>
            <person name="Sugiura Y."/>
            <person name="Maeda R."/>
            <person name="Honda K."/>
            <person name="Sakurai N."/>
            <person name="Takahashi Y."/>
            <person name="Watada M."/>
            <person name="Katoh T."/>
            <person name="Gotoh A."/>
            <person name="Gotoh Y."/>
            <person name="Taniguchi I."/>
            <person name="Nakamura K."/>
            <person name="Hayashi T."/>
            <person name="Katayama T."/>
            <person name="Uemura T."/>
            <person name="Hattori Y."/>
        </authorList>
    </citation>
    <scope>NUCLEOTIDE SEQUENCE [LARGE SCALE GENOMIC DNA]</scope>
    <source>
        <strain evidence="1 2">PK-24</strain>
    </source>
</reference>
<dbReference type="SUPFAM" id="SSF53254">
    <property type="entry name" value="Phosphoglycerate mutase-like"/>
    <property type="match status" value="1"/>
</dbReference>
<evidence type="ECO:0000313" key="2">
    <source>
        <dbReference type="Proteomes" id="UP001378960"/>
    </source>
</evidence>
<dbReference type="Proteomes" id="UP001378960">
    <property type="component" value="Unassembled WGS sequence"/>
</dbReference>
<name>A0AAV5R408_PICKL</name>
<dbReference type="GO" id="GO:0005737">
    <property type="term" value="C:cytoplasm"/>
    <property type="evidence" value="ECO:0007669"/>
    <property type="project" value="TreeGrafter"/>
</dbReference>
<dbReference type="AlphaFoldDB" id="A0AAV5R408"/>
<dbReference type="EMBL" id="BTGB01000003">
    <property type="protein sequence ID" value="GMM45727.1"/>
    <property type="molecule type" value="Genomic_DNA"/>
</dbReference>
<dbReference type="InterPro" id="IPR029033">
    <property type="entry name" value="His_PPase_superfam"/>
</dbReference>
<dbReference type="PANTHER" id="PTHR48100:SF1">
    <property type="entry name" value="HISTIDINE PHOSPHATASE FAMILY PROTEIN-RELATED"/>
    <property type="match status" value="1"/>
</dbReference>
<proteinExistence type="predicted"/>
<dbReference type="Pfam" id="PF00300">
    <property type="entry name" value="His_Phos_1"/>
    <property type="match status" value="1"/>
</dbReference>
<dbReference type="InterPro" id="IPR013078">
    <property type="entry name" value="His_Pase_superF_clade-1"/>
</dbReference>
<dbReference type="PANTHER" id="PTHR48100">
    <property type="entry name" value="BROAD-SPECIFICITY PHOSPHATASE YOR283W-RELATED"/>
    <property type="match status" value="1"/>
</dbReference>
<dbReference type="InterPro" id="IPR050275">
    <property type="entry name" value="PGM_Phosphatase"/>
</dbReference>
<sequence>MILKSLLKELQTLNSNSPADTKYKLIFCARHGQGYHNYTLSIVGRPLWDSYYSHQYGDVKLPNGEIVNYGPDPFLTPLGESQAKFINETLIKEINNGMPLPTKLFSSPFTRSCQTLYLSMNNILMFKNSDKGLKPLIMENLRETIGEHTCDERSSKKVIEERLNGWGFTFEDGFTENDELYRSDWRESVGELTIRSNRFLQNVFDDKYNDDLVVYSSSHSGQVKSILLAVGHRPYIIPTAGLIPIVVKAVKRK</sequence>
<comment type="caution">
    <text evidence="1">The sequence shown here is derived from an EMBL/GenBank/DDBJ whole genome shotgun (WGS) entry which is preliminary data.</text>
</comment>
<protein>
    <submittedName>
        <fullName evidence="1">Phosphomutase</fullName>
    </submittedName>
</protein>